<keyword evidence="1" id="KW-0813">Transport</keyword>
<dbReference type="STRING" id="1776334.APZ16_07250"/>
<dbReference type="GO" id="GO:0042301">
    <property type="term" value="F:phosphate ion binding"/>
    <property type="evidence" value="ECO:0007669"/>
    <property type="project" value="InterPro"/>
</dbReference>
<protein>
    <recommendedName>
        <fullName evidence="3">PBP domain-containing protein</fullName>
    </recommendedName>
</protein>
<dbReference type="InterPro" id="IPR011862">
    <property type="entry name" value="Phos-bd"/>
</dbReference>
<evidence type="ECO:0000256" key="2">
    <source>
        <dbReference type="ARBA" id="ARBA00022729"/>
    </source>
</evidence>
<dbReference type="InterPro" id="IPR050811">
    <property type="entry name" value="Phosphate_ABC_transporter"/>
</dbReference>
<dbReference type="CDD" id="cd13653">
    <property type="entry name" value="PBP2_phosphate_like_1"/>
    <property type="match status" value="1"/>
</dbReference>
<accession>A0A147K0A1</accession>
<dbReference type="AlphaFoldDB" id="A0A147K0A1"/>
<reference evidence="4 5" key="1">
    <citation type="journal article" date="2016" name="Nat. Microbiol.">
        <title>Genomic inference of the metabolism of cosmopolitan subsurface Archaea, Hadesarchaea.</title>
        <authorList>
            <person name="Baker B.J."/>
            <person name="Saw J.H."/>
            <person name="Lind A.E."/>
            <person name="Lazar C.S."/>
            <person name="Hinrichs K.-U."/>
            <person name="Teske A.P."/>
            <person name="Ettema T.J."/>
        </authorList>
    </citation>
    <scope>NUCLEOTIDE SEQUENCE [LARGE SCALE GENOMIC DNA]</scope>
</reference>
<proteinExistence type="predicted"/>
<dbReference type="Gene3D" id="3.40.190.10">
    <property type="entry name" value="Periplasmic binding protein-like II"/>
    <property type="match status" value="2"/>
</dbReference>
<evidence type="ECO:0000313" key="5">
    <source>
        <dbReference type="Proteomes" id="UP000074294"/>
    </source>
</evidence>
<feature type="domain" description="PBP" evidence="3">
    <location>
        <begin position="13"/>
        <end position="247"/>
    </location>
</feature>
<gene>
    <name evidence="4" type="ORF">APZ16_07250</name>
</gene>
<evidence type="ECO:0000259" key="3">
    <source>
        <dbReference type="Pfam" id="PF12849"/>
    </source>
</evidence>
<sequence>MMTSAILLSRTPTTTSTARSIKVKGSTTVLPIAQAAAEAWMRAHPRDSIIVEGGGSGVGIAALIDGTCDIANSSRALKEEEKQKGLISHEIALDAVCVVVHQSNPIEGLTLEQVKRIFKGEITNWSEVGGPNLEIVVYTRESTSGTYETFESKVMARENITLRALTKSSNGEMVQAISGNPNGIGYVGIGYLAQARGVKALKINGVTPTPETVRNGTYPISRFLYMITKGQPEGLAKDFIDFVKSPEGQKIVEEQGFVRLP</sequence>
<dbReference type="SUPFAM" id="SSF53850">
    <property type="entry name" value="Periplasmic binding protein-like II"/>
    <property type="match status" value="1"/>
</dbReference>
<comment type="caution">
    <text evidence="4">The sequence shown here is derived from an EMBL/GenBank/DDBJ whole genome shotgun (WGS) entry which is preliminary data.</text>
</comment>
<evidence type="ECO:0000256" key="1">
    <source>
        <dbReference type="ARBA" id="ARBA00022448"/>
    </source>
</evidence>
<evidence type="ECO:0000313" key="4">
    <source>
        <dbReference type="EMBL" id="KUO42269.1"/>
    </source>
</evidence>
<keyword evidence="2" id="KW-0732">Signal</keyword>
<dbReference type="NCBIfam" id="TIGR02136">
    <property type="entry name" value="ptsS_2"/>
    <property type="match status" value="1"/>
</dbReference>
<dbReference type="Proteomes" id="UP000074294">
    <property type="component" value="Unassembled WGS sequence"/>
</dbReference>
<dbReference type="Pfam" id="PF12849">
    <property type="entry name" value="PBP_like_2"/>
    <property type="match status" value="1"/>
</dbReference>
<dbReference type="PANTHER" id="PTHR30570">
    <property type="entry name" value="PERIPLASMIC PHOSPHATE BINDING COMPONENT OF PHOSPHATE ABC TRANSPORTER"/>
    <property type="match status" value="1"/>
</dbReference>
<dbReference type="EMBL" id="LQMQ01000009">
    <property type="protein sequence ID" value="KUO42269.1"/>
    <property type="molecule type" value="Genomic_DNA"/>
</dbReference>
<name>A0A147K0A1_HADYE</name>
<organism evidence="4 5">
    <name type="scientific">Hadarchaeum yellowstonense</name>
    <dbReference type="NCBI Taxonomy" id="1776334"/>
    <lineage>
        <taxon>Archaea</taxon>
        <taxon>Methanobacteriati</taxon>
        <taxon>Candidatus Hadarchaeota</taxon>
        <taxon>Candidatus Hadarchaeia</taxon>
        <taxon>Candidatus Hadarchaeales</taxon>
        <taxon>Candidatus Hadarchaeaceae</taxon>
        <taxon>Candidatus Hadarchaeum</taxon>
    </lineage>
</organism>
<dbReference type="PANTHER" id="PTHR30570:SF1">
    <property type="entry name" value="PHOSPHATE-BINDING PROTEIN PSTS"/>
    <property type="match status" value="1"/>
</dbReference>
<dbReference type="InterPro" id="IPR024370">
    <property type="entry name" value="PBP_domain"/>
</dbReference>